<evidence type="ECO:0000256" key="1">
    <source>
        <dbReference type="SAM" id="MobiDB-lite"/>
    </source>
</evidence>
<dbReference type="Gene3D" id="2.120.10.10">
    <property type="match status" value="1"/>
</dbReference>
<dbReference type="Proteomes" id="UP000316747">
    <property type="component" value="Unassembled WGS sequence"/>
</dbReference>
<dbReference type="RefSeq" id="WP_141841981.1">
    <property type="nucleotide sequence ID" value="NZ_VFPM01000001.1"/>
</dbReference>
<feature type="signal peptide" evidence="2">
    <location>
        <begin position="1"/>
        <end position="26"/>
    </location>
</feature>
<dbReference type="AlphaFoldDB" id="A0A543I156"/>
<dbReference type="CDD" id="cd15482">
    <property type="entry name" value="Sialidase_non-viral"/>
    <property type="match status" value="1"/>
</dbReference>
<proteinExistence type="predicted"/>
<dbReference type="EMBL" id="VFPM01000001">
    <property type="protein sequence ID" value="TQM64318.1"/>
    <property type="molecule type" value="Genomic_DNA"/>
</dbReference>
<feature type="region of interest" description="Disordered" evidence="1">
    <location>
        <begin position="30"/>
        <end position="55"/>
    </location>
</feature>
<comment type="caution">
    <text evidence="3">The sequence shown here is derived from an EMBL/GenBank/DDBJ whole genome shotgun (WGS) entry which is preliminary data.</text>
</comment>
<feature type="chain" id="PRO_5021733582" description="BNR repeat protein" evidence="2">
    <location>
        <begin position="27"/>
        <end position="581"/>
    </location>
</feature>
<evidence type="ECO:0000256" key="2">
    <source>
        <dbReference type="SAM" id="SignalP"/>
    </source>
</evidence>
<evidence type="ECO:0008006" key="5">
    <source>
        <dbReference type="Google" id="ProtNLM"/>
    </source>
</evidence>
<keyword evidence="4" id="KW-1185">Reference proteome</keyword>
<keyword evidence="2" id="KW-0732">Signal</keyword>
<evidence type="ECO:0000313" key="3">
    <source>
        <dbReference type="EMBL" id="TQM64318.1"/>
    </source>
</evidence>
<evidence type="ECO:0000313" key="4">
    <source>
        <dbReference type="Proteomes" id="UP000316747"/>
    </source>
</evidence>
<reference evidence="3 4" key="1">
    <citation type="submission" date="2019-06" db="EMBL/GenBank/DDBJ databases">
        <title>Genome sequencing of plant associated microbes to promote plant fitness in Sorghum bicolor and Oryza sativa.</title>
        <authorList>
            <person name="Coleman-Derr D."/>
        </authorList>
    </citation>
    <scope>NUCLEOTIDE SEQUENCE [LARGE SCALE GENOMIC DNA]</scope>
    <source>
        <strain evidence="3 4">KV-663</strain>
    </source>
</reference>
<dbReference type="InterPro" id="IPR036278">
    <property type="entry name" value="Sialidase_sf"/>
</dbReference>
<sequence>MGHPRILPAVLASAALALTGAAAAWATPPPPPPSDVLVSVGSPPTPFSQNKQNEPAVAVDAHEPSVVAAGANDEIDEESCAAGDPTTCPFTDGVGVSGVYFSFTGGSSWTQPTYEGFTARHCLGPDACAPTTGPIGTLPKYYENGLVSDGDPALAFGPRPGPNDSFSWDNGSRLYYANLTSNFPTSSTVKGFEAIAVSRTDDPRAAAAGDASAWKAPVIISKQSSTTFSDKEQIWADNASSSRYFGNVYVCWASFRSNSHGNAFPTPLIVSRSTDGGATWTTKQVGPATDNGINQQADGCTIRSDSQGNVYVFGIGVRGGKQFQLMYRSTDGGAHWQGPQLVAPVVSPGVLDPVLGRPTMDGIAGARVDLASGPSVDIANGAPSGAGATDQIVMTWADGTAGLNHEQLLWTSSTDGGATWTAPDAVPLPPGDRPVYTAPALSPDGKDLYVVDNAFTTTYRTNTSAPRGLVGQLWHADVAGGMPTGWASLDRSAVGDPRGTSQNGLTAEFLGDYVYASATRDGVVGVWNDASNAEHCPAIDDYRASLYGSSPTAPPDVIGVCPATFGNSDIRGGWWADPTTP</sequence>
<dbReference type="SUPFAM" id="SSF50939">
    <property type="entry name" value="Sialidases"/>
    <property type="match status" value="1"/>
</dbReference>
<name>A0A543I156_9MICO</name>
<dbReference type="OrthoDB" id="127969at2"/>
<protein>
    <recommendedName>
        <fullName evidence="5">BNR repeat protein</fullName>
    </recommendedName>
</protein>
<organism evidence="3 4">
    <name type="scientific">Humibacillus xanthopallidus</name>
    <dbReference type="NCBI Taxonomy" id="412689"/>
    <lineage>
        <taxon>Bacteria</taxon>
        <taxon>Bacillati</taxon>
        <taxon>Actinomycetota</taxon>
        <taxon>Actinomycetes</taxon>
        <taxon>Micrococcales</taxon>
        <taxon>Intrasporangiaceae</taxon>
        <taxon>Humibacillus</taxon>
    </lineage>
</organism>
<accession>A0A543I156</accession>
<gene>
    <name evidence="3" type="ORF">FBY41_0684</name>
</gene>